<evidence type="ECO:0000256" key="5">
    <source>
        <dbReference type="ARBA" id="ARBA00022679"/>
    </source>
</evidence>
<comment type="caution">
    <text evidence="14">The sequence shown here is derived from an EMBL/GenBank/DDBJ whole genome shotgun (WGS) entry which is preliminary data.</text>
</comment>
<dbReference type="Pfam" id="PF02768">
    <property type="entry name" value="DNA_pol3_beta_3"/>
    <property type="match status" value="1"/>
</dbReference>
<dbReference type="Gene3D" id="3.10.150.10">
    <property type="entry name" value="DNA Polymerase III, subunit A, domain 2"/>
    <property type="match status" value="1"/>
</dbReference>
<keyword evidence="7 10" id="KW-0235">DNA replication</keyword>
<evidence type="ECO:0000313" key="15">
    <source>
        <dbReference type="Proteomes" id="UP000070352"/>
    </source>
</evidence>
<dbReference type="GO" id="GO:0009360">
    <property type="term" value="C:DNA polymerase III complex"/>
    <property type="evidence" value="ECO:0007669"/>
    <property type="project" value="InterPro"/>
</dbReference>
<dbReference type="PANTHER" id="PTHR30478:SF0">
    <property type="entry name" value="BETA SLIDING CLAMP"/>
    <property type="match status" value="1"/>
</dbReference>
<dbReference type="InterPro" id="IPR046938">
    <property type="entry name" value="DNA_clamp_sf"/>
</dbReference>
<dbReference type="InterPro" id="IPR022637">
    <property type="entry name" value="DNA_polIII_beta_cen"/>
</dbReference>
<dbReference type="GO" id="GO:0005737">
    <property type="term" value="C:cytoplasm"/>
    <property type="evidence" value="ECO:0007669"/>
    <property type="project" value="UniProtKB-SubCell"/>
</dbReference>
<dbReference type="EMBL" id="LSKU01000001">
    <property type="protein sequence ID" value="KXG45098.1"/>
    <property type="molecule type" value="Genomic_DNA"/>
</dbReference>
<feature type="domain" description="DNA polymerase III beta sliding clamp C-terminal" evidence="13">
    <location>
        <begin position="261"/>
        <end position="383"/>
    </location>
</feature>
<keyword evidence="9" id="KW-0238">DNA-binding</keyword>
<dbReference type="InterPro" id="IPR022635">
    <property type="entry name" value="DNA_polIII_beta_C"/>
</dbReference>
<keyword evidence="8 10" id="KW-0239">DNA-directed DNA polymerase</keyword>
<keyword evidence="6 10" id="KW-0548">Nucleotidyltransferase</keyword>
<reference evidence="14 15" key="1">
    <citation type="submission" date="2016-02" db="EMBL/GenBank/DDBJ databases">
        <title>Draft Genome for Tepidibacillus decaturensis nov. sp. Strain Z9, an Anaerobic, Moderately Thermophilic and Heterotrophic Bacterium from Deep Subsurface of the Illinois Basin, USA.</title>
        <authorList>
            <person name="Dong Y."/>
            <person name="Chang J.Y."/>
            <person name="Sanford R."/>
            <person name="Fouke B.W."/>
        </authorList>
    </citation>
    <scope>NUCLEOTIDE SEQUENCE [LARGE SCALE GENOMIC DNA]</scope>
    <source>
        <strain evidence="14 15">Z9</strain>
    </source>
</reference>
<dbReference type="NCBIfam" id="TIGR00663">
    <property type="entry name" value="dnan"/>
    <property type="match status" value="1"/>
</dbReference>
<feature type="domain" description="DNA polymerase III beta sliding clamp N-terminal" evidence="11">
    <location>
        <begin position="7"/>
        <end position="131"/>
    </location>
</feature>
<keyword evidence="5 10" id="KW-0808">Transferase</keyword>
<evidence type="ECO:0000256" key="2">
    <source>
        <dbReference type="ARBA" id="ARBA00010752"/>
    </source>
</evidence>
<evidence type="ECO:0000256" key="8">
    <source>
        <dbReference type="ARBA" id="ARBA00022932"/>
    </source>
</evidence>
<feature type="domain" description="DNA polymerase III beta sliding clamp central" evidence="12">
    <location>
        <begin position="142"/>
        <end position="258"/>
    </location>
</feature>
<evidence type="ECO:0000256" key="6">
    <source>
        <dbReference type="ARBA" id="ARBA00022695"/>
    </source>
</evidence>
<dbReference type="InterPro" id="IPR022634">
    <property type="entry name" value="DNA_polIII_beta_N"/>
</dbReference>
<dbReference type="STRING" id="1413211.U473_12750"/>
<evidence type="ECO:0000313" key="14">
    <source>
        <dbReference type="EMBL" id="KXG45098.1"/>
    </source>
</evidence>
<gene>
    <name evidence="14" type="ORF">U473_12750</name>
</gene>
<dbReference type="RefSeq" id="WP_068727691.1">
    <property type="nucleotide sequence ID" value="NZ_LSKU01000001.1"/>
</dbReference>
<evidence type="ECO:0000256" key="10">
    <source>
        <dbReference type="PIRNR" id="PIRNR000804"/>
    </source>
</evidence>
<dbReference type="Gene3D" id="3.70.10.10">
    <property type="match status" value="1"/>
</dbReference>
<evidence type="ECO:0000256" key="7">
    <source>
        <dbReference type="ARBA" id="ARBA00022705"/>
    </source>
</evidence>
<dbReference type="Pfam" id="PF00712">
    <property type="entry name" value="DNA_pol3_beta"/>
    <property type="match status" value="1"/>
</dbReference>
<evidence type="ECO:0000259" key="11">
    <source>
        <dbReference type="Pfam" id="PF00712"/>
    </source>
</evidence>
<organism evidence="14 15">
    <name type="scientific">Tepidibacillus decaturensis</name>
    <dbReference type="NCBI Taxonomy" id="1413211"/>
    <lineage>
        <taxon>Bacteria</taxon>
        <taxon>Bacillati</taxon>
        <taxon>Bacillota</taxon>
        <taxon>Bacilli</taxon>
        <taxon>Bacillales</taxon>
        <taxon>Bacillaceae</taxon>
        <taxon>Tepidibacillus</taxon>
    </lineage>
</organism>
<dbReference type="SUPFAM" id="SSF55979">
    <property type="entry name" value="DNA clamp"/>
    <property type="match status" value="3"/>
</dbReference>
<dbReference type="GO" id="GO:0003677">
    <property type="term" value="F:DNA binding"/>
    <property type="evidence" value="ECO:0007669"/>
    <property type="project" value="UniProtKB-UniRule"/>
</dbReference>
<accession>A0A135L7Z0</accession>
<dbReference type="GO" id="GO:0008408">
    <property type="term" value="F:3'-5' exonuclease activity"/>
    <property type="evidence" value="ECO:0007669"/>
    <property type="project" value="InterPro"/>
</dbReference>
<dbReference type="Pfam" id="PF02767">
    <property type="entry name" value="DNA_pol3_beta_2"/>
    <property type="match status" value="1"/>
</dbReference>
<keyword evidence="15" id="KW-1185">Reference proteome</keyword>
<dbReference type="CDD" id="cd00140">
    <property type="entry name" value="beta_clamp"/>
    <property type="match status" value="1"/>
</dbReference>
<evidence type="ECO:0000256" key="9">
    <source>
        <dbReference type="ARBA" id="ARBA00023125"/>
    </source>
</evidence>
<evidence type="ECO:0000259" key="13">
    <source>
        <dbReference type="Pfam" id="PF02768"/>
    </source>
</evidence>
<dbReference type="SMART" id="SM00480">
    <property type="entry name" value="POL3Bc"/>
    <property type="match status" value="1"/>
</dbReference>
<keyword evidence="4 10" id="KW-0963">Cytoplasm</keyword>
<evidence type="ECO:0000259" key="12">
    <source>
        <dbReference type="Pfam" id="PF02767"/>
    </source>
</evidence>
<dbReference type="PIRSF" id="PIRSF000804">
    <property type="entry name" value="DNA_pol_III_b"/>
    <property type="match status" value="1"/>
</dbReference>
<comment type="subcellular location">
    <subcellularLocation>
        <location evidence="1 10">Cytoplasm</location>
    </subcellularLocation>
</comment>
<dbReference type="InterPro" id="IPR001001">
    <property type="entry name" value="DNA_polIII_beta"/>
</dbReference>
<dbReference type="Proteomes" id="UP000070352">
    <property type="component" value="Unassembled WGS sequence"/>
</dbReference>
<comment type="similarity">
    <text evidence="2 10">Belongs to the beta sliding clamp family.</text>
</comment>
<sequence>MEGNHAFFVHKNQLVNALQHVQKAVSSKTTIPILTGIKFDIGTKGLIITGSDSDISIQVLIPLVENGEEWVQLIIPGKIVVPAKYILEIVKKLPGEMIEFEVIDHFTIIIKSGSSEFRLNGFDADEYPNLPQIIDEEEHVFTIPSDLLKMMIRQTQFAVSTIESRPILTGVLWNLENQVLKFTATDSHRLAVREATVESLTNLSFQNVVIPGRSLSELSKILDDTQTPVEIIVNENQILIKMNHVLFLSRLLDGTYPDTSRIIPDKYKTKIIIQTKKLLESIERASLLARDGKNNIVKFTNIENLLIEVSSNSPEVGNVTDQLQIKNIEGEPVKISFNAKYMLDALRAIDSEEVQIEFTGALSPFVIKPIEHHRILQLILPVRTY</sequence>
<evidence type="ECO:0000256" key="4">
    <source>
        <dbReference type="ARBA" id="ARBA00022490"/>
    </source>
</evidence>
<comment type="function">
    <text evidence="10">Confers DNA tethering and processivity to DNA polymerases and other proteins. Acts as a clamp, forming a ring around DNA (a reaction catalyzed by the clamp-loading complex) which diffuses in an ATP-independent manner freely and bidirectionally along dsDNA. Initially characterized for its ability to contact the catalytic subunit of DNA polymerase III (Pol III), a complex, multichain enzyme responsible for most of the replicative synthesis in bacteria; Pol III exhibits 3'-5' exonuclease proofreading activity. The beta chain is required for initiation of replication as well as for processivity of DNA replication.</text>
</comment>
<proteinExistence type="inferred from homology"/>
<evidence type="ECO:0000256" key="1">
    <source>
        <dbReference type="ARBA" id="ARBA00004496"/>
    </source>
</evidence>
<evidence type="ECO:0000256" key="3">
    <source>
        <dbReference type="ARBA" id="ARBA00021035"/>
    </source>
</evidence>
<protein>
    <recommendedName>
        <fullName evidence="3 10">Beta sliding clamp</fullName>
    </recommendedName>
</protein>
<comment type="subunit">
    <text evidence="10">Forms a ring-shaped head-to-tail homodimer around DNA.</text>
</comment>
<dbReference type="GO" id="GO:0003887">
    <property type="term" value="F:DNA-directed DNA polymerase activity"/>
    <property type="evidence" value="ECO:0007669"/>
    <property type="project" value="UniProtKB-UniRule"/>
</dbReference>
<dbReference type="GO" id="GO:0006271">
    <property type="term" value="P:DNA strand elongation involved in DNA replication"/>
    <property type="evidence" value="ECO:0007669"/>
    <property type="project" value="TreeGrafter"/>
</dbReference>
<dbReference type="PANTHER" id="PTHR30478">
    <property type="entry name" value="DNA POLYMERASE III SUBUNIT BETA"/>
    <property type="match status" value="1"/>
</dbReference>
<name>A0A135L7Z0_9BACI</name>
<dbReference type="OrthoDB" id="8421503at2"/>
<dbReference type="AlphaFoldDB" id="A0A135L7Z0"/>